<comment type="cofactor">
    <cofactor evidence="1">
        <name>FAD</name>
        <dbReference type="ChEBI" id="CHEBI:57692"/>
    </cofactor>
</comment>
<evidence type="ECO:0000256" key="3">
    <source>
        <dbReference type="ARBA" id="ARBA00022630"/>
    </source>
</evidence>
<dbReference type="PANTHER" id="PTHR43098">
    <property type="entry name" value="L-ORNITHINE N(5)-MONOOXYGENASE-RELATED"/>
    <property type="match status" value="1"/>
</dbReference>
<dbReference type="PANTHER" id="PTHR43098:SF3">
    <property type="entry name" value="L-ORNITHINE N(5)-MONOOXYGENASE-RELATED"/>
    <property type="match status" value="1"/>
</dbReference>
<proteinExistence type="inferred from homology"/>
<dbReference type="InterPro" id="IPR023753">
    <property type="entry name" value="FAD/NAD-binding_dom"/>
</dbReference>
<dbReference type="OrthoDB" id="66881at2759"/>
<dbReference type="SUPFAM" id="SSF51905">
    <property type="entry name" value="FAD/NAD(P)-binding domain"/>
    <property type="match status" value="1"/>
</dbReference>
<evidence type="ECO:0000313" key="10">
    <source>
        <dbReference type="Proteomes" id="UP000326565"/>
    </source>
</evidence>
<dbReference type="Pfam" id="PF07992">
    <property type="entry name" value="Pyr_redox_2"/>
    <property type="match status" value="1"/>
</dbReference>
<evidence type="ECO:0000256" key="7">
    <source>
        <dbReference type="ARBA" id="ARBA00023033"/>
    </source>
</evidence>
<evidence type="ECO:0000313" key="9">
    <source>
        <dbReference type="EMBL" id="KAB8076530.1"/>
    </source>
</evidence>
<evidence type="ECO:0000256" key="6">
    <source>
        <dbReference type="ARBA" id="ARBA00023002"/>
    </source>
</evidence>
<evidence type="ECO:0000256" key="1">
    <source>
        <dbReference type="ARBA" id="ARBA00001974"/>
    </source>
</evidence>
<reference evidence="9 10" key="1">
    <citation type="submission" date="2019-04" db="EMBL/GenBank/DDBJ databases">
        <title>Friends and foes A comparative genomics study of 23 Aspergillus species from section Flavi.</title>
        <authorList>
            <consortium name="DOE Joint Genome Institute"/>
            <person name="Kjaerbolling I."/>
            <person name="Vesth T."/>
            <person name="Frisvad J.C."/>
            <person name="Nybo J.L."/>
            <person name="Theobald S."/>
            <person name="Kildgaard S."/>
            <person name="Isbrandt T."/>
            <person name="Kuo A."/>
            <person name="Sato A."/>
            <person name="Lyhne E.K."/>
            <person name="Kogle M.E."/>
            <person name="Wiebenga A."/>
            <person name="Kun R.S."/>
            <person name="Lubbers R.J."/>
            <person name="Makela M.R."/>
            <person name="Barry K."/>
            <person name="Chovatia M."/>
            <person name="Clum A."/>
            <person name="Daum C."/>
            <person name="Haridas S."/>
            <person name="He G."/>
            <person name="LaButti K."/>
            <person name="Lipzen A."/>
            <person name="Mondo S."/>
            <person name="Riley R."/>
            <person name="Salamov A."/>
            <person name="Simmons B.A."/>
            <person name="Magnuson J.K."/>
            <person name="Henrissat B."/>
            <person name="Mortensen U.H."/>
            <person name="Larsen T.O."/>
            <person name="Devries R.P."/>
            <person name="Grigoriev I.V."/>
            <person name="Machida M."/>
            <person name="Baker S.E."/>
            <person name="Andersen M.R."/>
        </authorList>
    </citation>
    <scope>NUCLEOTIDE SEQUENCE [LARGE SCALE GENOMIC DNA]</scope>
    <source>
        <strain evidence="9 10">CBS 151.66</strain>
    </source>
</reference>
<keyword evidence="10" id="KW-1185">Reference proteome</keyword>
<comment type="similarity">
    <text evidence="2">Belongs to the FAD-binding monooxygenase family.</text>
</comment>
<dbReference type="GO" id="GO:0004497">
    <property type="term" value="F:monooxygenase activity"/>
    <property type="evidence" value="ECO:0007669"/>
    <property type="project" value="UniProtKB-KW"/>
</dbReference>
<keyword evidence="4" id="KW-0274">FAD</keyword>
<gene>
    <name evidence="9" type="ORF">BDV29DRAFT_200024</name>
</gene>
<dbReference type="Proteomes" id="UP000326565">
    <property type="component" value="Unassembled WGS sequence"/>
</dbReference>
<evidence type="ECO:0000259" key="8">
    <source>
        <dbReference type="Pfam" id="PF07992"/>
    </source>
</evidence>
<keyword evidence="5" id="KW-0521">NADP</keyword>
<dbReference type="InterPro" id="IPR050775">
    <property type="entry name" value="FAD-binding_Monooxygenases"/>
</dbReference>
<dbReference type="Gene3D" id="3.50.50.60">
    <property type="entry name" value="FAD/NAD(P)-binding domain"/>
    <property type="match status" value="3"/>
</dbReference>
<protein>
    <recommendedName>
        <fullName evidence="8">FAD/NAD(P)-binding domain-containing protein</fullName>
    </recommendedName>
</protein>
<dbReference type="InterPro" id="IPR036188">
    <property type="entry name" value="FAD/NAD-bd_sf"/>
</dbReference>
<keyword evidence="3" id="KW-0285">Flavoprotein</keyword>
<accession>A0A5N5XBB0</accession>
<evidence type="ECO:0000256" key="2">
    <source>
        <dbReference type="ARBA" id="ARBA00010139"/>
    </source>
</evidence>
<evidence type="ECO:0000256" key="4">
    <source>
        <dbReference type="ARBA" id="ARBA00022827"/>
    </source>
</evidence>
<keyword evidence="7" id="KW-0503">Monooxygenase</keyword>
<dbReference type="EMBL" id="ML732179">
    <property type="protein sequence ID" value="KAB8076530.1"/>
    <property type="molecule type" value="Genomic_DNA"/>
</dbReference>
<name>A0A5N5XBB0_9EURO</name>
<organism evidence="9 10">
    <name type="scientific">Aspergillus leporis</name>
    <dbReference type="NCBI Taxonomy" id="41062"/>
    <lineage>
        <taxon>Eukaryota</taxon>
        <taxon>Fungi</taxon>
        <taxon>Dikarya</taxon>
        <taxon>Ascomycota</taxon>
        <taxon>Pezizomycotina</taxon>
        <taxon>Eurotiomycetes</taxon>
        <taxon>Eurotiomycetidae</taxon>
        <taxon>Eurotiales</taxon>
        <taxon>Aspergillaceae</taxon>
        <taxon>Aspergillus</taxon>
        <taxon>Aspergillus subgen. Circumdati</taxon>
    </lineage>
</organism>
<evidence type="ECO:0000256" key="5">
    <source>
        <dbReference type="ARBA" id="ARBA00022857"/>
    </source>
</evidence>
<dbReference type="AlphaFoldDB" id="A0A5N5XBB0"/>
<keyword evidence="6" id="KW-0560">Oxidoreductase</keyword>
<dbReference type="PRINTS" id="PR00411">
    <property type="entry name" value="PNDRDTASEI"/>
</dbReference>
<sequence>MTQTNLELDAIVIGGGFGGCYALHRLRQLGLSTKLLEAGSGFGGVWYWNQYPGARVDSEMPSYQFNIPAVWKDWHWSERFPGDEEVRRYFEHVDRVLELSKDTFFNTVVSGCRFDSVSGLWTVHTETGLKATCKYVTAATGSSYKKYFPAYPGLDRYEGLLVHSAAYPDDLDIAGKKVGVVGNGASGLQIVQELAKKDCELTVFIRTPCFAIPMRQRKIGPEESEMMKGYYDAIFDRCYKSTSGFPHNTKFQSARIAAPEERKALFDELWRRGGYSFLLSNYYDFLLDEEANTIFYEYWAQQVRARMTDHEKMNLVAPLRQNHWVGTKRPSLEQDYYEMIDRQNVVLHDLKKAPIIEFDTSGAVTAEGRRDLDVVIFATGYDAVTGSLLDLGIEDQNKVPLSEKWKEGIKTHLGMMIPDTPNLFLVYGPQAPTSLANGPPFIEMEVDWICRAIAKMRDEGLASVAPTAEAAEEWKEEVYRVSENTLYPKTDSWYMGSNIPGKRREPLVYLGGMPRWWKKCNDGLESWEGFDTRTF</sequence>
<feature type="domain" description="FAD/NAD(P)-binding" evidence="8">
    <location>
        <begin position="9"/>
        <end position="226"/>
    </location>
</feature>